<keyword evidence="22" id="KW-0961">Cell wall biogenesis/degradation</keyword>
<evidence type="ECO:0000256" key="11">
    <source>
        <dbReference type="ARBA" id="ARBA00022676"/>
    </source>
</evidence>
<reference evidence="32" key="1">
    <citation type="submission" date="2017-11" db="EMBL/GenBank/DDBJ databases">
        <title>The complete genome sequence of Sphingopyxis pomeranensis sp. nov. strain WS5A3p.</title>
        <authorList>
            <person name="Kaminski M.A."/>
        </authorList>
    </citation>
    <scope>NUCLEOTIDE SEQUENCE [LARGE SCALE GENOMIC DNA]</scope>
    <source>
        <strain evidence="32">WS5A3p</strain>
    </source>
</reference>
<evidence type="ECO:0000256" key="20">
    <source>
        <dbReference type="ARBA" id="ARBA00023251"/>
    </source>
</evidence>
<dbReference type="GO" id="GO:0030288">
    <property type="term" value="C:outer membrane-bounded periplasmic space"/>
    <property type="evidence" value="ECO:0007669"/>
    <property type="project" value="TreeGrafter"/>
</dbReference>
<evidence type="ECO:0000256" key="5">
    <source>
        <dbReference type="ARBA" id="ARBA00012448"/>
    </source>
</evidence>
<gene>
    <name evidence="31" type="ORF">CVO77_09475</name>
</gene>
<keyword evidence="19" id="KW-0472">Membrane</keyword>
<evidence type="ECO:0000256" key="13">
    <source>
        <dbReference type="ARBA" id="ARBA00022692"/>
    </source>
</evidence>
<evidence type="ECO:0000256" key="18">
    <source>
        <dbReference type="ARBA" id="ARBA00022989"/>
    </source>
</evidence>
<evidence type="ECO:0000256" key="4">
    <source>
        <dbReference type="ARBA" id="ARBA00007739"/>
    </source>
</evidence>
<evidence type="ECO:0000256" key="19">
    <source>
        <dbReference type="ARBA" id="ARBA00023136"/>
    </source>
</evidence>
<comment type="similarity">
    <text evidence="3">In the C-terminal section; belongs to the transpeptidase family.</text>
</comment>
<keyword evidence="17" id="KW-0573">Peptidoglycan synthesis</keyword>
<evidence type="ECO:0000313" key="31">
    <source>
        <dbReference type="EMBL" id="PQM28656.1"/>
    </source>
</evidence>
<dbReference type="Pfam" id="PF00912">
    <property type="entry name" value="Transgly"/>
    <property type="match status" value="1"/>
</dbReference>
<name>A0A2S8B8K2_9SPHN</name>
<evidence type="ECO:0000259" key="30">
    <source>
        <dbReference type="Pfam" id="PF17092"/>
    </source>
</evidence>
<dbReference type="FunFam" id="1.10.3810.10:FF:000003">
    <property type="entry name" value="Penicillin-binding protein 1a"/>
    <property type="match status" value="1"/>
</dbReference>
<dbReference type="SUPFAM" id="SSF53955">
    <property type="entry name" value="Lysozyme-like"/>
    <property type="match status" value="1"/>
</dbReference>
<evidence type="ECO:0000256" key="9">
    <source>
        <dbReference type="ARBA" id="ARBA00022645"/>
    </source>
</evidence>
<dbReference type="InterPro" id="IPR036950">
    <property type="entry name" value="PBP_transglycosylase"/>
</dbReference>
<dbReference type="OrthoDB" id="9766909at2"/>
<dbReference type="GO" id="GO:0071555">
    <property type="term" value="P:cell wall organization"/>
    <property type="evidence" value="ECO:0007669"/>
    <property type="project" value="UniProtKB-KW"/>
</dbReference>
<keyword evidence="20" id="KW-0046">Antibiotic resistance</keyword>
<dbReference type="SUPFAM" id="SSF56601">
    <property type="entry name" value="beta-lactamase/transpeptidase-like"/>
    <property type="match status" value="1"/>
</dbReference>
<keyword evidence="15" id="KW-0133">Cell shape</keyword>
<dbReference type="PANTHER" id="PTHR32282">
    <property type="entry name" value="BINDING PROTEIN TRANSPEPTIDASE, PUTATIVE-RELATED"/>
    <property type="match status" value="1"/>
</dbReference>
<feature type="domain" description="Penicillin-binding protein transpeptidase" evidence="28">
    <location>
        <begin position="449"/>
        <end position="740"/>
    </location>
</feature>
<dbReference type="InterPro" id="IPR050396">
    <property type="entry name" value="Glycosyltr_51/Transpeptidase"/>
</dbReference>
<dbReference type="UniPathway" id="UPA00219"/>
<dbReference type="GO" id="GO:0009252">
    <property type="term" value="P:peptidoglycan biosynthetic process"/>
    <property type="evidence" value="ECO:0007669"/>
    <property type="project" value="UniProtKB-UniPathway"/>
</dbReference>
<keyword evidence="13" id="KW-0812">Transmembrane</keyword>
<dbReference type="GO" id="GO:0008360">
    <property type="term" value="P:regulation of cell shape"/>
    <property type="evidence" value="ECO:0007669"/>
    <property type="project" value="UniProtKB-KW"/>
</dbReference>
<keyword evidence="11" id="KW-0328">Glycosyltransferase</keyword>
<evidence type="ECO:0000256" key="14">
    <source>
        <dbReference type="ARBA" id="ARBA00022801"/>
    </source>
</evidence>
<evidence type="ECO:0000256" key="25">
    <source>
        <dbReference type="ARBA" id="ARBA00049902"/>
    </source>
</evidence>
<feature type="region of interest" description="Disordered" evidence="27">
    <location>
        <begin position="801"/>
        <end position="838"/>
    </location>
</feature>
<keyword evidence="8" id="KW-0997">Cell inner membrane</keyword>
<dbReference type="InterPro" id="IPR023346">
    <property type="entry name" value="Lysozyme-like_dom_sf"/>
</dbReference>
<keyword evidence="16" id="KW-0735">Signal-anchor</keyword>
<evidence type="ECO:0000256" key="27">
    <source>
        <dbReference type="SAM" id="MobiDB-lite"/>
    </source>
</evidence>
<dbReference type="AlphaFoldDB" id="A0A2S8B8K2"/>
<dbReference type="Gene3D" id="1.10.3810.10">
    <property type="entry name" value="Biosynthetic peptidoglycan transglycosylase-like"/>
    <property type="match status" value="1"/>
</dbReference>
<evidence type="ECO:0000256" key="23">
    <source>
        <dbReference type="ARBA" id="ARBA00034000"/>
    </source>
</evidence>
<evidence type="ECO:0000259" key="29">
    <source>
        <dbReference type="Pfam" id="PF00912"/>
    </source>
</evidence>
<evidence type="ECO:0000313" key="32">
    <source>
        <dbReference type="Proteomes" id="UP000238954"/>
    </source>
</evidence>
<accession>A0A2S8B8K2</accession>
<keyword evidence="18" id="KW-1133">Transmembrane helix</keyword>
<evidence type="ECO:0000256" key="1">
    <source>
        <dbReference type="ARBA" id="ARBA00004249"/>
    </source>
</evidence>
<dbReference type="InterPro" id="IPR031376">
    <property type="entry name" value="PCB_OB"/>
</dbReference>
<keyword evidence="12" id="KW-0808">Transferase</keyword>
<evidence type="ECO:0000259" key="28">
    <source>
        <dbReference type="Pfam" id="PF00905"/>
    </source>
</evidence>
<dbReference type="EC" id="2.4.99.28" evidence="24"/>
<sequence length="838" mass="92216">MPSETMSHFRYRLRRDGNAAIIWFREMWVRRWFRWLGYLVGAGLLALLLGWIVFARDLPSVDQLRDYEPPLPTMVRDGEGKPVHSYARERRVQLEYSEYPPLLVRAYLAAEDRTFFEHGGIDYPGIASAIITNLTSSGRPIGASTITQQVAKNLLLTNEVSYRRKIREAILAKRIEAALTKEQILELYLNEIPLGRRSFGVQAAARAYFDKDVDQLALHEMAFLAILPKAPETYGRARNADKAIARRNFVLSEMFRNGWITAAQRDAAQAMPLGLSETGNKAVAQVGGYYMEEVRRQLIGLFGETPDDGSLSVYGGGLWVRTAYDGKMQDAATSALRRGLVRYDTGKGWSGPIARIEADDQWKSRLASSFIGIDYDGWRVAAVLSKSAGEVRIGFASGDTGRLPAGAATMGYRKTGGSAFSAMRPGDLIAVKATAPGVYQLKNIPEVSGGMVVESPHSGRIYAMQGGFDVRLSPFNRATQAERQPGSTIKPFVYATALDSGMTPATLIVDGPFCVYQGANLGNKCFRNYGGAGGSGEHTMRWGLEQSRNLMTVRTASQVGMEPIVETIKTMGIGQHEPYLSTALGAGSTTVEKMTNAFSMLANHGRELKPRLIDYAQDRRGKVIFPKNWRPCDGCNAKDWDGRPMPRFAPSGKQLMDPLTAYQVIHMLEGVVQRGTAVRLRDLGVPLFGKTGTTTGPKDVWFVGGSPDVVAGVYVGFDQPRNMGGYAQGGSLAAPIFKDFFLGALTDAPPVPFTAPKGIRMVRIDRQSGRRVYGSWPGTDPKAAIIWEAFKPESEPRRTIREEEIKPVKTPKRQDVPVEQGNGRRTDADFLDDRGGII</sequence>
<dbReference type="Pfam" id="PF17092">
    <property type="entry name" value="PCB_OB"/>
    <property type="match status" value="1"/>
</dbReference>
<dbReference type="GO" id="GO:0005886">
    <property type="term" value="C:plasma membrane"/>
    <property type="evidence" value="ECO:0007669"/>
    <property type="project" value="UniProtKB-SubCell"/>
</dbReference>
<feature type="domain" description="Penicillin-binding protein OB-like" evidence="30">
    <location>
        <begin position="349"/>
        <end position="447"/>
    </location>
</feature>
<dbReference type="Gene3D" id="3.40.710.10">
    <property type="entry name" value="DD-peptidase/beta-lactamase superfamily"/>
    <property type="match status" value="1"/>
</dbReference>
<evidence type="ECO:0000256" key="6">
    <source>
        <dbReference type="ARBA" id="ARBA00018638"/>
    </source>
</evidence>
<organism evidence="31 32">
    <name type="scientific">Sphingopyxis lindanitolerans</name>
    <dbReference type="NCBI Taxonomy" id="2054227"/>
    <lineage>
        <taxon>Bacteria</taxon>
        <taxon>Pseudomonadati</taxon>
        <taxon>Pseudomonadota</taxon>
        <taxon>Alphaproteobacteria</taxon>
        <taxon>Sphingomonadales</taxon>
        <taxon>Sphingomonadaceae</taxon>
        <taxon>Sphingopyxis</taxon>
    </lineage>
</organism>
<evidence type="ECO:0000256" key="7">
    <source>
        <dbReference type="ARBA" id="ARBA00022475"/>
    </source>
</evidence>
<keyword evidence="7" id="KW-1003">Cell membrane</keyword>
<feature type="domain" description="Glycosyl transferase family 51" evidence="29">
    <location>
        <begin position="80"/>
        <end position="254"/>
    </location>
</feature>
<dbReference type="InterPro" id="IPR001264">
    <property type="entry name" value="Glyco_trans_51"/>
</dbReference>
<keyword evidence="10" id="KW-0645">Protease</keyword>
<keyword evidence="32" id="KW-1185">Reference proteome</keyword>
<evidence type="ECO:0000256" key="12">
    <source>
        <dbReference type="ARBA" id="ARBA00022679"/>
    </source>
</evidence>
<dbReference type="GO" id="GO:0008658">
    <property type="term" value="F:penicillin binding"/>
    <property type="evidence" value="ECO:0007669"/>
    <property type="project" value="InterPro"/>
</dbReference>
<evidence type="ECO:0000256" key="3">
    <source>
        <dbReference type="ARBA" id="ARBA00007090"/>
    </source>
</evidence>
<evidence type="ECO:0000256" key="16">
    <source>
        <dbReference type="ARBA" id="ARBA00022968"/>
    </source>
</evidence>
<keyword evidence="9" id="KW-0121">Carboxypeptidase</keyword>
<comment type="pathway">
    <text evidence="2">Cell wall biogenesis; peptidoglycan biosynthesis.</text>
</comment>
<evidence type="ECO:0000256" key="2">
    <source>
        <dbReference type="ARBA" id="ARBA00004752"/>
    </source>
</evidence>
<evidence type="ECO:0000256" key="24">
    <source>
        <dbReference type="ARBA" id="ARBA00044770"/>
    </source>
</evidence>
<dbReference type="Proteomes" id="UP000238954">
    <property type="component" value="Chromosome"/>
</dbReference>
<comment type="catalytic activity">
    <reaction evidence="25">
        <text>[GlcNAc-(1-&gt;4)-Mur2Ac(oyl-L-Ala-gamma-D-Glu-L-Lys-D-Ala-D-Ala)](n)-di-trans,octa-cis-undecaprenyl diphosphate + beta-D-GlcNAc-(1-&gt;4)-Mur2Ac(oyl-L-Ala-gamma-D-Glu-L-Lys-D-Ala-D-Ala)-di-trans,octa-cis-undecaprenyl diphosphate = [GlcNAc-(1-&gt;4)-Mur2Ac(oyl-L-Ala-gamma-D-Glu-L-Lys-D-Ala-D-Ala)](n+1)-di-trans,octa-cis-undecaprenyl diphosphate + di-trans,octa-cis-undecaprenyl diphosphate + H(+)</text>
        <dbReference type="Rhea" id="RHEA:23708"/>
        <dbReference type="Rhea" id="RHEA-COMP:9602"/>
        <dbReference type="Rhea" id="RHEA-COMP:9603"/>
        <dbReference type="ChEBI" id="CHEBI:15378"/>
        <dbReference type="ChEBI" id="CHEBI:58405"/>
        <dbReference type="ChEBI" id="CHEBI:60033"/>
        <dbReference type="ChEBI" id="CHEBI:78435"/>
        <dbReference type="EC" id="2.4.99.28"/>
    </reaction>
</comment>
<dbReference type="GO" id="GO:0046677">
    <property type="term" value="P:response to antibiotic"/>
    <property type="evidence" value="ECO:0007669"/>
    <property type="project" value="UniProtKB-KW"/>
</dbReference>
<evidence type="ECO:0000256" key="26">
    <source>
        <dbReference type="ARBA" id="ARBA00060592"/>
    </source>
</evidence>
<dbReference type="GO" id="GO:0008955">
    <property type="term" value="F:peptidoglycan glycosyltransferase activity"/>
    <property type="evidence" value="ECO:0007669"/>
    <property type="project" value="UniProtKB-EC"/>
</dbReference>
<evidence type="ECO:0000256" key="17">
    <source>
        <dbReference type="ARBA" id="ARBA00022984"/>
    </source>
</evidence>
<comment type="pathway">
    <text evidence="26">Glycan biosynthesis.</text>
</comment>
<proteinExistence type="inferred from homology"/>
<dbReference type="GO" id="GO:0006508">
    <property type="term" value="P:proteolysis"/>
    <property type="evidence" value="ECO:0007669"/>
    <property type="project" value="UniProtKB-KW"/>
</dbReference>
<keyword evidence="21" id="KW-0511">Multifunctional enzyme</keyword>
<dbReference type="Pfam" id="PF00905">
    <property type="entry name" value="Transpeptidase"/>
    <property type="match status" value="1"/>
</dbReference>
<dbReference type="GO" id="GO:0009002">
    <property type="term" value="F:serine-type D-Ala-D-Ala carboxypeptidase activity"/>
    <property type="evidence" value="ECO:0007669"/>
    <property type="project" value="UniProtKB-EC"/>
</dbReference>
<comment type="similarity">
    <text evidence="4">In the N-terminal section; belongs to the glycosyltransferase 51 family.</text>
</comment>
<keyword evidence="14" id="KW-0378">Hydrolase</keyword>
<comment type="caution">
    <text evidence="31">The sequence shown here is derived from an EMBL/GenBank/DDBJ whole genome shotgun (WGS) entry which is preliminary data.</text>
</comment>
<comment type="subcellular location">
    <subcellularLocation>
        <location evidence="1">Cell inner membrane</location>
        <topology evidence="1">Single-pass type II membrane protein</topology>
    </subcellularLocation>
</comment>
<dbReference type="InterPro" id="IPR001460">
    <property type="entry name" value="PCN-bd_Tpept"/>
</dbReference>
<comment type="catalytic activity">
    <reaction evidence="23">
        <text>Preferential cleavage: (Ac)2-L-Lys-D-Ala-|-D-Ala. Also transpeptidation of peptidyl-alanyl moieties that are N-acyl substituents of D-alanine.</text>
        <dbReference type="EC" id="3.4.16.4"/>
    </reaction>
</comment>
<protein>
    <recommendedName>
        <fullName evidence="6">Penicillin-binding protein 1A</fullName>
        <ecNumber evidence="24">2.4.99.28</ecNumber>
        <ecNumber evidence="5">3.4.16.4</ecNumber>
    </recommendedName>
</protein>
<dbReference type="EMBL" id="PHFW01000002">
    <property type="protein sequence ID" value="PQM28656.1"/>
    <property type="molecule type" value="Genomic_DNA"/>
</dbReference>
<evidence type="ECO:0000256" key="10">
    <source>
        <dbReference type="ARBA" id="ARBA00022670"/>
    </source>
</evidence>
<dbReference type="InterPro" id="IPR012338">
    <property type="entry name" value="Beta-lactam/transpept-like"/>
</dbReference>
<evidence type="ECO:0000256" key="15">
    <source>
        <dbReference type="ARBA" id="ARBA00022960"/>
    </source>
</evidence>
<dbReference type="EC" id="3.4.16.4" evidence="5"/>
<evidence type="ECO:0000256" key="21">
    <source>
        <dbReference type="ARBA" id="ARBA00023268"/>
    </source>
</evidence>
<evidence type="ECO:0000256" key="8">
    <source>
        <dbReference type="ARBA" id="ARBA00022519"/>
    </source>
</evidence>
<evidence type="ECO:0000256" key="22">
    <source>
        <dbReference type="ARBA" id="ARBA00023316"/>
    </source>
</evidence>
<dbReference type="PANTHER" id="PTHR32282:SF27">
    <property type="entry name" value="PENICILLIN-BINDING PROTEIN 1A"/>
    <property type="match status" value="1"/>
</dbReference>